<proteinExistence type="predicted"/>
<organism evidence="2 3">
    <name type="scientific">Ceriporiopsis subvermispora (strain B)</name>
    <name type="common">White-rot fungus</name>
    <name type="synonym">Gelatoporia subvermispora</name>
    <dbReference type="NCBI Taxonomy" id="914234"/>
    <lineage>
        <taxon>Eukaryota</taxon>
        <taxon>Fungi</taxon>
        <taxon>Dikarya</taxon>
        <taxon>Basidiomycota</taxon>
        <taxon>Agaricomycotina</taxon>
        <taxon>Agaricomycetes</taxon>
        <taxon>Polyporales</taxon>
        <taxon>Gelatoporiaceae</taxon>
        <taxon>Gelatoporia</taxon>
    </lineage>
</organism>
<dbReference type="InterPro" id="IPR029058">
    <property type="entry name" value="AB_hydrolase_fold"/>
</dbReference>
<protein>
    <recommendedName>
        <fullName evidence="1">T6SS Phospholipase effector Tle1-like catalytic domain-containing protein</fullName>
    </recommendedName>
</protein>
<dbReference type="SUPFAM" id="SSF53474">
    <property type="entry name" value="alpha/beta-Hydrolases"/>
    <property type="match status" value="1"/>
</dbReference>
<sequence>MVAVASKRILVFCDGTGQDGLIVPDGLAEGVHPEILFQHGVQAAMTVNGDGKQQIVLYQSGGGSEVDFCDTYIMGTTVLPNKIRDAYAFLAQNFQEGDEIFLFGFSRGAYAARKLASLIDRIGLLVPERLGVFVRIWKEIVDGECPSIPPETRIARIRCIGLWDTIGTVFQDIAALRLEDTGVPAGVDIALQALSIQENREHFRPILWTVPRYGLGRNQVLTQIWFPGAHGDIGGSYADSGISDITLFWMTGEITRRGLIDVNTDFIKRSRKSTANSWADSQPHNAYMETPSSRRQAIRPKNRYECDYMKPDSVFHRSWFHSPTELDNAKHMITRDTLQDAYGRDWEPIYAPLNNFEDECAEQWHYQLGVSSLVDEDIAALIGKGSIYWMSSEDGQGACHERGIHGGVDSNGSTVYIGRSSYKSGLHPGEVTQSLDGIYIPWGGKRVFLQEYEKLSGVVSAT</sequence>
<dbReference type="PANTHER" id="PTHR33840:SF1">
    <property type="entry name" value="TLE1 PHOSPHOLIPASE DOMAIN-CONTAINING PROTEIN"/>
    <property type="match status" value="1"/>
</dbReference>
<name>M2QXI2_CERS8</name>
<dbReference type="Proteomes" id="UP000016930">
    <property type="component" value="Unassembled WGS sequence"/>
</dbReference>
<dbReference type="HOGENOM" id="CLU_005049_3_0_1"/>
<feature type="domain" description="T6SS Phospholipase effector Tle1-like catalytic" evidence="1">
    <location>
        <begin position="7"/>
        <end position="252"/>
    </location>
</feature>
<dbReference type="Pfam" id="PF11901">
    <property type="entry name" value="DM9"/>
    <property type="match status" value="1"/>
</dbReference>
<evidence type="ECO:0000259" key="1">
    <source>
        <dbReference type="Pfam" id="PF09994"/>
    </source>
</evidence>
<evidence type="ECO:0000313" key="2">
    <source>
        <dbReference type="EMBL" id="EMD36830.1"/>
    </source>
</evidence>
<dbReference type="AlphaFoldDB" id="M2QXI2"/>
<evidence type="ECO:0000313" key="3">
    <source>
        <dbReference type="Proteomes" id="UP000016930"/>
    </source>
</evidence>
<dbReference type="OrthoDB" id="3057168at2759"/>
<dbReference type="Pfam" id="PF09994">
    <property type="entry name" value="T6SS_Tle1-like_cat"/>
    <property type="match status" value="1"/>
</dbReference>
<dbReference type="SMART" id="SM00696">
    <property type="entry name" value="DM9"/>
    <property type="match status" value="1"/>
</dbReference>
<dbReference type="STRING" id="914234.M2QXI2"/>
<dbReference type="EMBL" id="KB445797">
    <property type="protein sequence ID" value="EMD36830.1"/>
    <property type="molecule type" value="Genomic_DNA"/>
</dbReference>
<dbReference type="InterPro" id="IPR018712">
    <property type="entry name" value="Tle1-like_cat"/>
</dbReference>
<keyword evidence="3" id="KW-1185">Reference proteome</keyword>
<reference evidence="2 3" key="1">
    <citation type="journal article" date="2012" name="Proc. Natl. Acad. Sci. U.S.A.">
        <title>Comparative genomics of Ceriporiopsis subvermispora and Phanerochaete chrysosporium provide insight into selective ligninolysis.</title>
        <authorList>
            <person name="Fernandez-Fueyo E."/>
            <person name="Ruiz-Duenas F.J."/>
            <person name="Ferreira P."/>
            <person name="Floudas D."/>
            <person name="Hibbett D.S."/>
            <person name="Canessa P."/>
            <person name="Larrondo L.F."/>
            <person name="James T.Y."/>
            <person name="Seelenfreund D."/>
            <person name="Lobos S."/>
            <person name="Polanco R."/>
            <person name="Tello M."/>
            <person name="Honda Y."/>
            <person name="Watanabe T."/>
            <person name="Watanabe T."/>
            <person name="Ryu J.S."/>
            <person name="Kubicek C.P."/>
            <person name="Schmoll M."/>
            <person name="Gaskell J."/>
            <person name="Hammel K.E."/>
            <person name="St John F.J."/>
            <person name="Vanden Wymelenberg A."/>
            <person name="Sabat G."/>
            <person name="Splinter BonDurant S."/>
            <person name="Syed K."/>
            <person name="Yadav J.S."/>
            <person name="Doddapaneni H."/>
            <person name="Subramanian V."/>
            <person name="Lavin J.L."/>
            <person name="Oguiza J.A."/>
            <person name="Perez G."/>
            <person name="Pisabarro A.G."/>
            <person name="Ramirez L."/>
            <person name="Santoyo F."/>
            <person name="Master E."/>
            <person name="Coutinho P.M."/>
            <person name="Henrissat B."/>
            <person name="Lombard V."/>
            <person name="Magnuson J.K."/>
            <person name="Kuees U."/>
            <person name="Hori C."/>
            <person name="Igarashi K."/>
            <person name="Samejima M."/>
            <person name="Held B.W."/>
            <person name="Barry K.W."/>
            <person name="LaButti K.M."/>
            <person name="Lapidus A."/>
            <person name="Lindquist E.A."/>
            <person name="Lucas S.M."/>
            <person name="Riley R."/>
            <person name="Salamov A.A."/>
            <person name="Hoffmeister D."/>
            <person name="Schwenk D."/>
            <person name="Hadar Y."/>
            <person name="Yarden O."/>
            <person name="de Vries R.P."/>
            <person name="Wiebenga A."/>
            <person name="Stenlid J."/>
            <person name="Eastwood D."/>
            <person name="Grigoriev I.V."/>
            <person name="Berka R.M."/>
            <person name="Blanchette R.A."/>
            <person name="Kersten P."/>
            <person name="Martinez A.T."/>
            <person name="Vicuna R."/>
            <person name="Cullen D."/>
        </authorList>
    </citation>
    <scope>NUCLEOTIDE SEQUENCE [LARGE SCALE GENOMIC DNA]</scope>
    <source>
        <strain evidence="2 3">B</strain>
    </source>
</reference>
<accession>M2QXI2</accession>
<dbReference type="PANTHER" id="PTHR33840">
    <property type="match status" value="1"/>
</dbReference>
<dbReference type="InterPro" id="IPR006616">
    <property type="entry name" value="DM9_repeat"/>
</dbReference>
<gene>
    <name evidence="2" type="ORF">CERSUDRAFT_123873</name>
</gene>